<dbReference type="Proteomes" id="UP000030001">
    <property type="component" value="Unassembled WGS sequence"/>
</dbReference>
<keyword evidence="2" id="KW-0378">Hydrolase</keyword>
<dbReference type="InterPro" id="IPR006674">
    <property type="entry name" value="HD_domain"/>
</dbReference>
<feature type="domain" description="HD" evidence="1">
    <location>
        <begin position="26"/>
        <end position="129"/>
    </location>
</feature>
<dbReference type="Pfam" id="PF01966">
    <property type="entry name" value="HD"/>
    <property type="match status" value="1"/>
</dbReference>
<evidence type="ECO:0000313" key="2">
    <source>
        <dbReference type="EMBL" id="KGL67396.1"/>
    </source>
</evidence>
<dbReference type="EMBL" id="CABFNH010000034">
    <property type="protein sequence ID" value="VTZ93752.1"/>
    <property type="molecule type" value="Genomic_DNA"/>
</dbReference>
<dbReference type="Gene3D" id="1.20.58.1910">
    <property type="match status" value="1"/>
</dbReference>
<reference evidence="3 5" key="2">
    <citation type="submission" date="2019-06" db="EMBL/GenBank/DDBJ databases">
        <authorList>
            <person name="Rodrigo-Torres L."/>
            <person name="Arahal R. D."/>
            <person name="Lucena T."/>
        </authorList>
    </citation>
    <scope>NUCLEOTIDE SEQUENCE [LARGE SCALE GENOMIC DNA]</scope>
    <source>
        <strain evidence="3 5">INIA P508</strain>
    </source>
</reference>
<accession>A0A099YDA1</accession>
<evidence type="ECO:0000313" key="4">
    <source>
        <dbReference type="Proteomes" id="UP000030001"/>
    </source>
</evidence>
<dbReference type="RefSeq" id="WP_034539260.1">
    <property type="nucleotide sequence ID" value="NZ_CABFNH010000034.1"/>
</dbReference>
<sequence length="218" mass="25131">MEQAAQLEAIKRYTIQKLGSDSTGHGLDHIMRVVRMTKKLIETEAANEFIAVAAAYLHDTIDEKLVISVKEAEEELEDFLRRIDLTNEQIQAIMDIISNMSFADTLGDARPTLSREGQIVQDADWLDGLGSIGITRAVYYGGSHGERIYDPLIKPREHMNREEYRTERDETVINHFYEKLLKIKDMLNTETARKIAAHRQQIMEDFLNEFFLEWDAKA</sequence>
<dbReference type="PANTHER" id="PTHR33594">
    <property type="entry name" value="SUPERFAMILY HYDROLASE, PUTATIVE (AFU_ORTHOLOGUE AFUA_1G03035)-RELATED"/>
    <property type="match status" value="1"/>
</dbReference>
<evidence type="ECO:0000313" key="3">
    <source>
        <dbReference type="EMBL" id="VTZ93752.1"/>
    </source>
</evidence>
<dbReference type="GO" id="GO:0016787">
    <property type="term" value="F:hydrolase activity"/>
    <property type="evidence" value="ECO:0007669"/>
    <property type="project" value="UniProtKB-KW"/>
</dbReference>
<dbReference type="EMBL" id="JROC01000023">
    <property type="protein sequence ID" value="KGL67396.1"/>
    <property type="molecule type" value="Genomic_DNA"/>
</dbReference>
<dbReference type="PANTHER" id="PTHR33594:SF1">
    <property type="entry name" value="HD_PDEASE DOMAIN-CONTAINING PROTEIN"/>
    <property type="match status" value="1"/>
</dbReference>
<dbReference type="PROSITE" id="PS51831">
    <property type="entry name" value="HD"/>
    <property type="match status" value="1"/>
</dbReference>
<name>A0A099YDA1_LIMMU</name>
<reference evidence="2 4" key="1">
    <citation type="submission" date="2014-09" db="EMBL/GenBank/DDBJ databases">
        <title>Lactobacillus mucosae CRL573 Genome Sequencing.</title>
        <authorList>
            <person name="Bleckwedel J."/>
            <person name="Teran L.C."/>
            <person name="Bonacina J."/>
            <person name="Saavedra L."/>
            <person name="Mozzi F.B."/>
            <person name="Raya R.R."/>
        </authorList>
    </citation>
    <scope>NUCLEOTIDE SEQUENCE [LARGE SCALE GENOMIC DNA]</scope>
    <source>
        <strain evidence="2 4">CRL573</strain>
    </source>
</reference>
<proteinExistence type="predicted"/>
<gene>
    <name evidence="3" type="ORF">LMUP508_02034</name>
    <name evidence="2" type="ORF">LX03_01845</name>
</gene>
<dbReference type="AlphaFoldDB" id="A0A099YDA1"/>
<organism evidence="2 4">
    <name type="scientific">Limosilactobacillus mucosae</name>
    <name type="common">Lactobacillus mucosae</name>
    <dbReference type="NCBI Taxonomy" id="97478"/>
    <lineage>
        <taxon>Bacteria</taxon>
        <taxon>Bacillati</taxon>
        <taxon>Bacillota</taxon>
        <taxon>Bacilli</taxon>
        <taxon>Lactobacillales</taxon>
        <taxon>Lactobacillaceae</taxon>
        <taxon>Limosilactobacillus</taxon>
    </lineage>
</organism>
<dbReference type="Gene3D" id="1.10.472.50">
    <property type="entry name" value="HD-domain/PDEase-like"/>
    <property type="match status" value="1"/>
</dbReference>
<dbReference type="Proteomes" id="UP000365705">
    <property type="component" value="Unassembled WGS sequence"/>
</dbReference>
<dbReference type="InterPro" id="IPR003607">
    <property type="entry name" value="HD/PDEase_dom"/>
</dbReference>
<evidence type="ECO:0000313" key="5">
    <source>
        <dbReference type="Proteomes" id="UP000365705"/>
    </source>
</evidence>
<dbReference type="SUPFAM" id="SSF109604">
    <property type="entry name" value="HD-domain/PDEase-like"/>
    <property type="match status" value="1"/>
</dbReference>
<dbReference type="CDD" id="cd00077">
    <property type="entry name" value="HDc"/>
    <property type="match status" value="1"/>
</dbReference>
<dbReference type="GeneID" id="57114266"/>
<evidence type="ECO:0000259" key="1">
    <source>
        <dbReference type="PROSITE" id="PS51831"/>
    </source>
</evidence>
<protein>
    <submittedName>
        <fullName evidence="2">Phosphohydrolase</fullName>
    </submittedName>
</protein>